<name>A0AA39ZQ19_9PEZI</name>
<organism evidence="1 2">
    <name type="scientific">Lasiosphaeria miniovina</name>
    <dbReference type="NCBI Taxonomy" id="1954250"/>
    <lineage>
        <taxon>Eukaryota</taxon>
        <taxon>Fungi</taxon>
        <taxon>Dikarya</taxon>
        <taxon>Ascomycota</taxon>
        <taxon>Pezizomycotina</taxon>
        <taxon>Sordariomycetes</taxon>
        <taxon>Sordariomycetidae</taxon>
        <taxon>Sordariales</taxon>
        <taxon>Lasiosphaeriaceae</taxon>
        <taxon>Lasiosphaeria</taxon>
    </lineage>
</organism>
<sequence>MDQKPGIIRLATEPEACAHYTMRAEGMAGLTQISAMEDLTLCTLRASGSMLESFQIIKHLFAGQSKPGEQAPDTYIDLPELPNGVQWPDDENCDIFQGQFRIAAPGGMTALVQRMFHTNMELVSEQSAYNVTREAREQLERKSDAILAKIKSTIYS</sequence>
<reference evidence="1" key="1">
    <citation type="submission" date="2023-06" db="EMBL/GenBank/DDBJ databases">
        <title>Genome-scale phylogeny and comparative genomics of the fungal order Sordariales.</title>
        <authorList>
            <consortium name="Lawrence Berkeley National Laboratory"/>
            <person name="Hensen N."/>
            <person name="Bonometti L."/>
            <person name="Westerberg I."/>
            <person name="Brannstrom I.O."/>
            <person name="Guillou S."/>
            <person name="Cros-Aarteil S."/>
            <person name="Calhoun S."/>
            <person name="Haridas S."/>
            <person name="Kuo A."/>
            <person name="Mondo S."/>
            <person name="Pangilinan J."/>
            <person name="Riley R."/>
            <person name="LaButti K."/>
            <person name="Andreopoulos B."/>
            <person name="Lipzen A."/>
            <person name="Chen C."/>
            <person name="Yanf M."/>
            <person name="Daum C."/>
            <person name="Ng V."/>
            <person name="Clum A."/>
            <person name="Steindorff A."/>
            <person name="Ohm R."/>
            <person name="Martin F."/>
            <person name="Silar P."/>
            <person name="Natvig D."/>
            <person name="Lalanne C."/>
            <person name="Gautier V."/>
            <person name="Ament-velasquez S.L."/>
            <person name="Kruys A."/>
            <person name="Hutchinson M.I."/>
            <person name="Powell A.J."/>
            <person name="Barry K."/>
            <person name="Miller A.N."/>
            <person name="Grigoriev I.V."/>
            <person name="Debuchy R."/>
            <person name="Gladieux P."/>
            <person name="Thoren M.H."/>
            <person name="Johannesson H."/>
        </authorList>
    </citation>
    <scope>NUCLEOTIDE SEQUENCE</scope>
    <source>
        <strain evidence="1">SMH2392-1A</strain>
    </source>
</reference>
<dbReference type="Proteomes" id="UP001172101">
    <property type="component" value="Unassembled WGS sequence"/>
</dbReference>
<dbReference type="GeneID" id="85323946"/>
<protein>
    <submittedName>
        <fullName evidence="1">Uncharacterized protein</fullName>
    </submittedName>
</protein>
<keyword evidence="2" id="KW-1185">Reference proteome</keyword>
<gene>
    <name evidence="1" type="ORF">B0T26DRAFT_681725</name>
</gene>
<dbReference type="AlphaFoldDB" id="A0AA39ZQ19"/>
<comment type="caution">
    <text evidence="1">The sequence shown here is derived from an EMBL/GenBank/DDBJ whole genome shotgun (WGS) entry which is preliminary data.</text>
</comment>
<evidence type="ECO:0000313" key="2">
    <source>
        <dbReference type="Proteomes" id="UP001172101"/>
    </source>
</evidence>
<evidence type="ECO:0000313" key="1">
    <source>
        <dbReference type="EMBL" id="KAK0701594.1"/>
    </source>
</evidence>
<accession>A0AA39ZQ19</accession>
<proteinExistence type="predicted"/>
<dbReference type="RefSeq" id="XP_060289258.1">
    <property type="nucleotide sequence ID" value="XM_060440676.1"/>
</dbReference>
<dbReference type="EMBL" id="JAUIRO010000009">
    <property type="protein sequence ID" value="KAK0701594.1"/>
    <property type="molecule type" value="Genomic_DNA"/>
</dbReference>